<feature type="compositionally biased region" description="Basic and acidic residues" evidence="1">
    <location>
        <begin position="123"/>
        <end position="134"/>
    </location>
</feature>
<dbReference type="Proteomes" id="UP000694845">
    <property type="component" value="Unplaced"/>
</dbReference>
<dbReference type="AlphaFoldDB" id="A0A8B7Y000"/>
<evidence type="ECO:0000313" key="2">
    <source>
        <dbReference type="Proteomes" id="UP000694845"/>
    </source>
</evidence>
<dbReference type="OrthoDB" id="10424983at2759"/>
<feature type="compositionally biased region" description="Acidic residues" evidence="1">
    <location>
        <begin position="758"/>
        <end position="777"/>
    </location>
</feature>
<keyword evidence="2" id="KW-1185">Reference proteome</keyword>
<evidence type="ECO:0000313" key="3">
    <source>
        <dbReference type="RefSeq" id="XP_022086478.1"/>
    </source>
</evidence>
<feature type="region of interest" description="Disordered" evidence="1">
    <location>
        <begin position="384"/>
        <end position="448"/>
    </location>
</feature>
<feature type="region of interest" description="Disordered" evidence="1">
    <location>
        <begin position="708"/>
        <end position="727"/>
    </location>
</feature>
<evidence type="ECO:0000256" key="1">
    <source>
        <dbReference type="SAM" id="MobiDB-lite"/>
    </source>
</evidence>
<dbReference type="RefSeq" id="XP_022086478.1">
    <property type="nucleotide sequence ID" value="XM_022230786.1"/>
</dbReference>
<reference evidence="3" key="1">
    <citation type="submission" date="2025-08" db="UniProtKB">
        <authorList>
            <consortium name="RefSeq"/>
        </authorList>
    </citation>
    <scope>IDENTIFICATION</scope>
</reference>
<proteinExistence type="predicted"/>
<organism evidence="2 3">
    <name type="scientific">Acanthaster planci</name>
    <name type="common">Crown-of-thorns starfish</name>
    <dbReference type="NCBI Taxonomy" id="133434"/>
    <lineage>
        <taxon>Eukaryota</taxon>
        <taxon>Metazoa</taxon>
        <taxon>Echinodermata</taxon>
        <taxon>Eleutherozoa</taxon>
        <taxon>Asterozoa</taxon>
        <taxon>Asteroidea</taxon>
        <taxon>Valvatacea</taxon>
        <taxon>Valvatida</taxon>
        <taxon>Acanthasteridae</taxon>
        <taxon>Acanthaster</taxon>
    </lineage>
</organism>
<dbReference type="GeneID" id="110977028"/>
<feature type="region of interest" description="Disordered" evidence="1">
    <location>
        <begin position="654"/>
        <end position="677"/>
    </location>
</feature>
<feature type="region of interest" description="Disordered" evidence="1">
    <location>
        <begin position="758"/>
        <end position="803"/>
    </location>
</feature>
<name>A0A8B7Y000_ACAPL</name>
<gene>
    <name evidence="3" type="primary">LOC110977028</name>
</gene>
<dbReference type="KEGG" id="aplc:110977028"/>
<feature type="compositionally biased region" description="Basic and acidic residues" evidence="1">
    <location>
        <begin position="414"/>
        <end position="423"/>
    </location>
</feature>
<feature type="compositionally biased region" description="Basic and acidic residues" evidence="1">
    <location>
        <begin position="654"/>
        <end position="674"/>
    </location>
</feature>
<dbReference type="OMA" id="YSALMHY"/>
<feature type="region of interest" description="Disordered" evidence="1">
    <location>
        <begin position="818"/>
        <end position="890"/>
    </location>
</feature>
<accession>A0A8B7Y000</accession>
<feature type="compositionally biased region" description="Basic and acidic residues" evidence="1">
    <location>
        <begin position="853"/>
        <end position="870"/>
    </location>
</feature>
<feature type="region of interest" description="Disordered" evidence="1">
    <location>
        <begin position="123"/>
        <end position="153"/>
    </location>
</feature>
<sequence length="890" mass="100502">MTLRQNIANAVRQSSLAKSSRMGELLNRFERGLPCGTPEDIDFLIDEIVQRIEERLLRRMAERPDLAIYQASDRDERGARAGQLPACPRRTVTETALRHQARLLVEQVLKIVLRRLLRQTKVKSDGRRSKELGRAVETSNEYRPSTSKDEDVKVSPQIVKRYYHVMSSQPAGSSRRPLQTQQTAVGGTSALKQEPQAHHRLVFRDGESARTAATYALRKAAKTSLRRYSVAGNVKALMCAVEWGGCDDDVQIIAEPPSKSVTSPIYQDVKILLKSSADPCDDREPGQSPREDVPVEYPLTALSIPSKRQPRPQAGGVDQLLNSSYTYARRAEIKRALPKFLVSSSRDAMMTMFNAIRAAMAEEEIENPDYANILVTLMDRSRDEKDFPQQAKTSKQKEMTPLSPAPQSSLQSKAEQKPLEARPTDSSGKQVPSKPIATPRDRLNARQQNFGTLGTYSLRKATRSCLRHMLQKGSSYNALLMMACNVRHGQTDEEFWEEALDVDLDETTRKEVISDLADFSRQVRAGTTQRIYATDAGQAFVNIVEEESLESETGDFEKLTHRDAFGSRCLDEDTDKYRSGVHPQSNTNYTYGIHQSLRRLLPKFTGRRPYAALMHYANNMITDVHEEMIRNGQLVPMINFADAIRPELRQAREKVTRGEERYSEAMPSDGDRRSVATQTSKVVIKTKNETMFDDAYSWIAQETSNKYDTNREKQKYQPTNQSDSDMLFRSVEEKDRLEEELSPSAVQRDDILKTVEELPDEGAEEDPWLSVEEQDDADTTKRSVRFADGINPGEAGTDDEEHTTTFFQKLGYYERVGSGELLHKKPKKPKQKVQSTDEADIPQATLEPEEDDEQRHGEPSQEKAAEHPQLEEPQPTAEEGAKPAPLCNCL</sequence>
<feature type="compositionally biased region" description="Low complexity" evidence="1">
    <location>
        <begin position="401"/>
        <end position="412"/>
    </location>
</feature>
<protein>
    <submittedName>
        <fullName evidence="3">Uncharacterized protein LOC110977028 isoform X1</fullName>
    </submittedName>
</protein>